<proteinExistence type="predicted"/>
<dbReference type="InterPro" id="IPR047153">
    <property type="entry name" value="TRIM45/56/19-like"/>
</dbReference>
<dbReference type="EMBL" id="CACVKT020006042">
    <property type="protein sequence ID" value="CAC5399513.1"/>
    <property type="molecule type" value="Genomic_DNA"/>
</dbReference>
<dbReference type="InterPro" id="IPR011044">
    <property type="entry name" value="Quino_amine_DH_bsu"/>
</dbReference>
<dbReference type="Proteomes" id="UP000507470">
    <property type="component" value="Unassembled WGS sequence"/>
</dbReference>
<keyword evidence="1" id="KW-0862">Zinc</keyword>
<dbReference type="GO" id="GO:0008270">
    <property type="term" value="F:zinc ion binding"/>
    <property type="evidence" value="ECO:0007669"/>
    <property type="project" value="UniProtKB-KW"/>
</dbReference>
<dbReference type="SUPFAM" id="SSF50969">
    <property type="entry name" value="YVTN repeat-like/Quinoprotein amine dehydrogenase"/>
    <property type="match status" value="1"/>
</dbReference>
<dbReference type="SUPFAM" id="SSF57845">
    <property type="entry name" value="B-box zinc-binding domain"/>
    <property type="match status" value="1"/>
</dbReference>
<feature type="domain" description="B box-type" evidence="2">
    <location>
        <begin position="2"/>
        <end position="50"/>
    </location>
</feature>
<dbReference type="PANTHER" id="PTHR25462">
    <property type="entry name" value="BONUS, ISOFORM C-RELATED"/>
    <property type="match status" value="1"/>
</dbReference>
<evidence type="ECO:0000259" key="2">
    <source>
        <dbReference type="PROSITE" id="PS50119"/>
    </source>
</evidence>
<name>A0A6J8CST3_MYTCO</name>
<dbReference type="PANTHER" id="PTHR25462:SF296">
    <property type="entry name" value="MEIOTIC P26, ISOFORM F"/>
    <property type="match status" value="1"/>
</dbReference>
<keyword evidence="4" id="KW-1185">Reference proteome</keyword>
<sequence>MADSTFCVGCQRGKEDITAESWCSDCSELVCKTCARVHERMYPPHKIVPMKEIQELSSSLLKLSKNCENHPDQKIVLYCCQHDTVICDSCVPVSHPNCNPIISVEKAAKDVKDSTAISDLERRMDNLSQVTENILSQNEANLEDLKKSRSKITKSVTEMKLKFIAHLDKLESDIHKDIDNKYEQCTETVSRIIDSVQSSYDSLSTWKKDIKSLKQYTSEIHLFQAVKFLDAKTHQQELEIRDIQTATVPTLTYHPSGLELNIQNKLPDLGTINIENVPVSLFVLDIDQQCQFMVGEQRKLSLTNSFKTTKLGDDVRVYRGCFIPGDRLLLSQCSQNKLYVCELDGSSPLVIKVDYKIEHINLYDNTHALVSAGYGGIQIIDLILLKPGRKIKVGGHCYGITSVKDKIWVQNQSETLTLMDISGKVMNTIQTTFDPCDIMDIIVQTLLCKNRNIRWKRTNVNV</sequence>
<reference evidence="3 4" key="1">
    <citation type="submission" date="2020-06" db="EMBL/GenBank/DDBJ databases">
        <authorList>
            <person name="Li R."/>
            <person name="Bekaert M."/>
        </authorList>
    </citation>
    <scope>NUCLEOTIDE SEQUENCE [LARGE SCALE GENOMIC DNA]</scope>
    <source>
        <strain evidence="4">wild</strain>
    </source>
</reference>
<dbReference type="PROSITE" id="PS50119">
    <property type="entry name" value="ZF_BBOX"/>
    <property type="match status" value="2"/>
</dbReference>
<dbReference type="OrthoDB" id="6124177at2759"/>
<keyword evidence="1" id="KW-0863">Zinc-finger</keyword>
<organism evidence="3 4">
    <name type="scientific">Mytilus coruscus</name>
    <name type="common">Sea mussel</name>
    <dbReference type="NCBI Taxonomy" id="42192"/>
    <lineage>
        <taxon>Eukaryota</taxon>
        <taxon>Metazoa</taxon>
        <taxon>Spiralia</taxon>
        <taxon>Lophotrochozoa</taxon>
        <taxon>Mollusca</taxon>
        <taxon>Bivalvia</taxon>
        <taxon>Autobranchia</taxon>
        <taxon>Pteriomorphia</taxon>
        <taxon>Mytilida</taxon>
        <taxon>Mytiloidea</taxon>
        <taxon>Mytilidae</taxon>
        <taxon>Mytilinae</taxon>
        <taxon>Mytilus</taxon>
    </lineage>
</organism>
<evidence type="ECO:0000256" key="1">
    <source>
        <dbReference type="PROSITE-ProRule" id="PRU00024"/>
    </source>
</evidence>
<feature type="domain" description="B box-type" evidence="2">
    <location>
        <begin position="62"/>
        <end position="95"/>
    </location>
</feature>
<dbReference type="AlphaFoldDB" id="A0A6J8CST3"/>
<keyword evidence="1" id="KW-0479">Metal-binding</keyword>
<dbReference type="InterPro" id="IPR000315">
    <property type="entry name" value="Znf_B-box"/>
</dbReference>
<dbReference type="Gene3D" id="3.30.160.60">
    <property type="entry name" value="Classic Zinc Finger"/>
    <property type="match status" value="1"/>
</dbReference>
<evidence type="ECO:0000313" key="3">
    <source>
        <dbReference type="EMBL" id="CAC5399513.1"/>
    </source>
</evidence>
<protein>
    <recommendedName>
        <fullName evidence="2">B box-type domain-containing protein</fullName>
    </recommendedName>
</protein>
<gene>
    <name evidence="3" type="ORF">MCOR_33767</name>
</gene>
<evidence type="ECO:0000313" key="4">
    <source>
        <dbReference type="Proteomes" id="UP000507470"/>
    </source>
</evidence>
<accession>A0A6J8CST3</accession>